<dbReference type="KEGG" id="ehl:EHLA_0849"/>
<accession>A0A285PQQ2</accession>
<proteinExistence type="predicted"/>
<dbReference type="Pfam" id="PF04459">
    <property type="entry name" value="DUF512"/>
    <property type="match status" value="1"/>
</dbReference>
<dbReference type="InterPro" id="IPR045375">
    <property type="entry name" value="Put_radical_SAM-like_N"/>
</dbReference>
<dbReference type="InterPro" id="IPR041489">
    <property type="entry name" value="PDZ_6"/>
</dbReference>
<dbReference type="Gene3D" id="3.20.20.70">
    <property type="entry name" value="Aldolase class I"/>
    <property type="match status" value="1"/>
</dbReference>
<organism evidence="2 3">
    <name type="scientific">Anaerobutyricum hallii</name>
    <dbReference type="NCBI Taxonomy" id="39488"/>
    <lineage>
        <taxon>Bacteria</taxon>
        <taxon>Bacillati</taxon>
        <taxon>Bacillota</taxon>
        <taxon>Clostridia</taxon>
        <taxon>Lachnospirales</taxon>
        <taxon>Lachnospiraceae</taxon>
        <taxon>Anaerobutyricum</taxon>
    </lineage>
</organism>
<gene>
    <name evidence="2" type="ORF">EHLA_0849</name>
</gene>
<dbReference type="InterPro" id="IPR001478">
    <property type="entry name" value="PDZ"/>
</dbReference>
<dbReference type="Gene3D" id="2.30.42.10">
    <property type="match status" value="1"/>
</dbReference>
<name>A0A285PQQ2_9FIRM</name>
<feature type="domain" description="PDZ" evidence="1">
    <location>
        <begin position="1"/>
        <end position="39"/>
    </location>
</feature>
<sequence length="444" mass="50551">MKKHLHIIASVESGSIAEELGLEPGDAIEEINGNEIEDIFDYQYYVEEEYLDVLVLTKDGEECVLEIEKDEDEDLGITFESSLMDEYHSCCNKCMFCFIDQMPPGMRETLYFKDDDSRLSFLQGNYITLTNMRDKDIERVIRYHLSPINISVHATNPELRCKMLHNRFAGDILEKIGRLYKAGIRMNSQVVLCKGLNDGEELDRTISDLGKFLPYMESLSVVPVGLTKYREGLAPLELFEKEDAGKVLKQIHKWQDYFRENYGTTFVHASDEWFILAEQEFPDEAYYEGYGQLENGVGMMRLLLEEVKEHLAELTGDDREKHVAIATAKLAYPTIKKLAADVETKFPGIKIDVYCITNKFFGEHITVSGLLTGQDIIAQLKGKALGEELLLPCNVLKADEDIFLDDISLKELSDSLQVPVNIIQSEGRDFVDKIITIENGGNYE</sequence>
<evidence type="ECO:0000259" key="1">
    <source>
        <dbReference type="PROSITE" id="PS50106"/>
    </source>
</evidence>
<evidence type="ECO:0000313" key="3">
    <source>
        <dbReference type="Proteomes" id="UP000217549"/>
    </source>
</evidence>
<dbReference type="Pfam" id="PF17820">
    <property type="entry name" value="PDZ_6"/>
    <property type="match status" value="1"/>
</dbReference>
<dbReference type="EMBL" id="LT907978">
    <property type="protein sequence ID" value="SOB71587.1"/>
    <property type="molecule type" value="Genomic_DNA"/>
</dbReference>
<dbReference type="InterPro" id="IPR007549">
    <property type="entry name" value="DUF512"/>
</dbReference>
<evidence type="ECO:0000313" key="2">
    <source>
        <dbReference type="EMBL" id="SOB71587.1"/>
    </source>
</evidence>
<dbReference type="PROSITE" id="PS50106">
    <property type="entry name" value="PDZ"/>
    <property type="match status" value="1"/>
</dbReference>
<dbReference type="Pfam" id="PF19238">
    <property type="entry name" value="Radical_SAM_2"/>
    <property type="match status" value="1"/>
</dbReference>
<dbReference type="InterPro" id="IPR036034">
    <property type="entry name" value="PDZ_sf"/>
</dbReference>
<reference evidence="3" key="1">
    <citation type="submission" date="2017-09" db="EMBL/GenBank/DDBJ databases">
        <authorList>
            <person name="Shetty A S."/>
        </authorList>
    </citation>
    <scope>NUCLEOTIDE SEQUENCE [LARGE SCALE GENOMIC DNA]</scope>
</reference>
<keyword evidence="3" id="KW-1185">Reference proteome</keyword>
<dbReference type="SUPFAM" id="SSF102114">
    <property type="entry name" value="Radical SAM enzymes"/>
    <property type="match status" value="1"/>
</dbReference>
<dbReference type="Proteomes" id="UP000217549">
    <property type="component" value="Chromosome I"/>
</dbReference>
<protein>
    <recommendedName>
        <fullName evidence="1">PDZ domain-containing protein</fullName>
    </recommendedName>
</protein>
<dbReference type="RefSeq" id="WP_096239434.1">
    <property type="nucleotide sequence ID" value="NZ_LT907978.1"/>
</dbReference>
<dbReference type="InterPro" id="IPR013785">
    <property type="entry name" value="Aldolase_TIM"/>
</dbReference>
<dbReference type="SUPFAM" id="SSF50156">
    <property type="entry name" value="PDZ domain-like"/>
    <property type="match status" value="1"/>
</dbReference>
<dbReference type="AlphaFoldDB" id="A0A285PQQ2"/>
<dbReference type="InterPro" id="IPR058240">
    <property type="entry name" value="rSAM_sf"/>
</dbReference>
<dbReference type="STRING" id="39488.ERS852450_02921"/>